<dbReference type="OrthoDB" id="514320at2"/>
<protein>
    <submittedName>
        <fullName evidence="4">N-acetylmuramoyl-L-alanine amidase</fullName>
    </submittedName>
</protein>
<dbReference type="PANTHER" id="PTHR11022:SF41">
    <property type="entry name" value="PEPTIDOGLYCAN-RECOGNITION PROTEIN LC-RELATED"/>
    <property type="match status" value="1"/>
</dbReference>
<dbReference type="InterPro" id="IPR015510">
    <property type="entry name" value="PGRP"/>
</dbReference>
<dbReference type="Gene3D" id="3.40.80.10">
    <property type="entry name" value="Peptidoglycan recognition protein-like"/>
    <property type="match status" value="1"/>
</dbReference>
<evidence type="ECO:0000313" key="4">
    <source>
        <dbReference type="EMBL" id="RKM91264.1"/>
    </source>
</evidence>
<dbReference type="SMART" id="SM00701">
    <property type="entry name" value="PGRP"/>
    <property type="match status" value="1"/>
</dbReference>
<dbReference type="SUPFAM" id="SSF55846">
    <property type="entry name" value="N-acetylmuramoyl-L-alanine amidase-like"/>
    <property type="match status" value="1"/>
</dbReference>
<feature type="chain" id="PRO_5043184436" evidence="2">
    <location>
        <begin position="22"/>
        <end position="243"/>
    </location>
</feature>
<dbReference type="InterPro" id="IPR036505">
    <property type="entry name" value="Amidase/PGRP_sf"/>
</dbReference>
<accession>A0A3M8EX51</accession>
<comment type="caution">
    <text evidence="4">The sequence shown here is derived from an EMBL/GenBank/DDBJ whole genome shotgun (WGS) entry which is preliminary data.</text>
</comment>
<dbReference type="RefSeq" id="WP_050364648.1">
    <property type="nucleotide sequence ID" value="NZ_CP134822.1"/>
</dbReference>
<dbReference type="AlphaFoldDB" id="A0A3M8EX51"/>
<dbReference type="CDD" id="cd06583">
    <property type="entry name" value="PGRP"/>
    <property type="match status" value="1"/>
</dbReference>
<gene>
    <name evidence="4" type="ORF">SFRA_029640</name>
</gene>
<evidence type="ECO:0000259" key="3">
    <source>
        <dbReference type="SMART" id="SM00701"/>
    </source>
</evidence>
<evidence type="ECO:0000256" key="1">
    <source>
        <dbReference type="ARBA" id="ARBA00007553"/>
    </source>
</evidence>
<evidence type="ECO:0000256" key="2">
    <source>
        <dbReference type="SAM" id="SignalP"/>
    </source>
</evidence>
<dbReference type="InterPro" id="IPR006619">
    <property type="entry name" value="PGRP_domain_met/bac"/>
</dbReference>
<dbReference type="GO" id="GO:0008270">
    <property type="term" value="F:zinc ion binding"/>
    <property type="evidence" value="ECO:0007669"/>
    <property type="project" value="InterPro"/>
</dbReference>
<feature type="signal peptide" evidence="2">
    <location>
        <begin position="1"/>
        <end position="21"/>
    </location>
</feature>
<proteinExistence type="inferred from homology"/>
<evidence type="ECO:0000313" key="5">
    <source>
        <dbReference type="Proteomes" id="UP000028058"/>
    </source>
</evidence>
<dbReference type="PANTHER" id="PTHR11022">
    <property type="entry name" value="PEPTIDOGLYCAN RECOGNITION PROTEIN"/>
    <property type="match status" value="1"/>
</dbReference>
<dbReference type="GO" id="GO:0009253">
    <property type="term" value="P:peptidoglycan catabolic process"/>
    <property type="evidence" value="ECO:0007669"/>
    <property type="project" value="InterPro"/>
</dbReference>
<dbReference type="EMBL" id="JNAD02000018">
    <property type="protein sequence ID" value="RKM91264.1"/>
    <property type="molecule type" value="Genomic_DNA"/>
</dbReference>
<dbReference type="Pfam" id="PF01510">
    <property type="entry name" value="Amidase_2"/>
    <property type="match status" value="1"/>
</dbReference>
<feature type="domain" description="Peptidoglycan recognition protein family" evidence="3">
    <location>
        <begin position="47"/>
        <end position="195"/>
    </location>
</feature>
<organism evidence="4 5">
    <name type="scientific">Streptomyces xinghaiensis</name>
    <dbReference type="NCBI Taxonomy" id="1038928"/>
    <lineage>
        <taxon>Bacteria</taxon>
        <taxon>Bacillati</taxon>
        <taxon>Actinomycetota</taxon>
        <taxon>Actinomycetes</taxon>
        <taxon>Kitasatosporales</taxon>
        <taxon>Streptomycetaceae</taxon>
        <taxon>Streptomyces</taxon>
    </lineage>
</organism>
<comment type="similarity">
    <text evidence="1">Belongs to the N-acetylmuramoyl-L-alanine amidase 2 family.</text>
</comment>
<dbReference type="Proteomes" id="UP000028058">
    <property type="component" value="Unassembled WGS sequence"/>
</dbReference>
<dbReference type="InterPro" id="IPR002502">
    <property type="entry name" value="Amidase_domain"/>
</dbReference>
<sequence>MWSRRLALGAGAVVLPLALLAVRDAAVRSDPPGRHDPAAIRPAAPRPAIVSRQKWDADEDLVRERAPYSGAVSAVFVHHTGHPNGYDCADVPELLRSLQTEHVTHEGWDDIGYNFVVDRCGTIYEGRAGSANRPVRGAHAKGFNAHTVGIAALGTFTEGVPVPGELIAGMAKVAAWKLRPGADPRGTVRLTSSNDESRYDKGDKAELDVISGHRDGYETDCPGEALYQRLPALREAVARLRDR</sequence>
<name>A0A3M8EX51_9ACTN</name>
<reference evidence="4 5" key="1">
    <citation type="journal article" date="2014" name="Genome Announc.">
        <title>Draft Genome Sequence of Streptomyces fradiae ATCC 19609, a Strain Highly Sensitive to Antibiotics.</title>
        <authorList>
            <person name="Bekker O.B."/>
            <person name="Klimina K.M."/>
            <person name="Vatlin A.A."/>
            <person name="Zakharevich N.V."/>
            <person name="Kasianov A.S."/>
            <person name="Danilenko V.N."/>
        </authorList>
    </citation>
    <scope>NUCLEOTIDE SEQUENCE [LARGE SCALE GENOMIC DNA]</scope>
    <source>
        <strain evidence="4 5">ATCC 19609</strain>
    </source>
</reference>
<keyword evidence="5" id="KW-1185">Reference proteome</keyword>
<dbReference type="GO" id="GO:0008745">
    <property type="term" value="F:N-acetylmuramoyl-L-alanine amidase activity"/>
    <property type="evidence" value="ECO:0007669"/>
    <property type="project" value="InterPro"/>
</dbReference>
<keyword evidence="2" id="KW-0732">Signal</keyword>